<proteinExistence type="inferred from homology"/>
<keyword evidence="14" id="KW-1185">Reference proteome</keyword>
<dbReference type="InterPro" id="IPR013332">
    <property type="entry name" value="KPR_N"/>
</dbReference>
<evidence type="ECO:0000256" key="10">
    <source>
        <dbReference type="RuleBase" id="RU362068"/>
    </source>
</evidence>
<evidence type="ECO:0000256" key="4">
    <source>
        <dbReference type="ARBA" id="ARBA00019465"/>
    </source>
</evidence>
<evidence type="ECO:0000256" key="9">
    <source>
        <dbReference type="ARBA" id="ARBA00048793"/>
    </source>
</evidence>
<dbReference type="GO" id="GO:0050661">
    <property type="term" value="F:NADP binding"/>
    <property type="evidence" value="ECO:0007669"/>
    <property type="project" value="TreeGrafter"/>
</dbReference>
<dbReference type="SUPFAM" id="SSF51735">
    <property type="entry name" value="NAD(P)-binding Rossmann-fold domains"/>
    <property type="match status" value="1"/>
</dbReference>
<dbReference type="Pfam" id="PF02558">
    <property type="entry name" value="ApbA"/>
    <property type="match status" value="1"/>
</dbReference>
<keyword evidence="7 10" id="KW-0560">Oxidoreductase</keyword>
<dbReference type="PANTHER" id="PTHR43765">
    <property type="entry name" value="2-DEHYDROPANTOATE 2-REDUCTASE-RELATED"/>
    <property type="match status" value="1"/>
</dbReference>
<comment type="function">
    <text evidence="10">Catalyzes the NADPH-dependent reduction of ketopantoate into pantoic acid.</text>
</comment>
<dbReference type="InterPro" id="IPR036291">
    <property type="entry name" value="NAD(P)-bd_dom_sf"/>
</dbReference>
<dbReference type="InterPro" id="IPR050838">
    <property type="entry name" value="Ketopantoate_reductase"/>
</dbReference>
<dbReference type="RefSeq" id="WP_008607579.1">
    <property type="nucleotide sequence ID" value="NZ_ALAB01000010.1"/>
</dbReference>
<evidence type="ECO:0000259" key="12">
    <source>
        <dbReference type="Pfam" id="PF08546"/>
    </source>
</evidence>
<evidence type="ECO:0000256" key="6">
    <source>
        <dbReference type="ARBA" id="ARBA00022857"/>
    </source>
</evidence>
<accession>J1Q4G0</accession>
<evidence type="ECO:0000256" key="3">
    <source>
        <dbReference type="ARBA" id="ARBA00013014"/>
    </source>
</evidence>
<dbReference type="PANTHER" id="PTHR43765:SF2">
    <property type="entry name" value="2-DEHYDROPANTOATE 2-REDUCTASE"/>
    <property type="match status" value="1"/>
</dbReference>
<dbReference type="Gene3D" id="3.40.50.720">
    <property type="entry name" value="NAD(P)-binding Rossmann-like Domain"/>
    <property type="match status" value="1"/>
</dbReference>
<dbReference type="UniPathway" id="UPA00028">
    <property type="reaction ID" value="UER00004"/>
</dbReference>
<comment type="similarity">
    <text evidence="2 10">Belongs to the ketopantoate reductase family.</text>
</comment>
<reference evidence="13 14" key="1">
    <citation type="journal article" date="2012" name="J. Bacteriol.">
        <title>Genome Sequence of Pectin-Degrading Alishewanella aestuarii Strain B11T, Isolated from Tidal Flat Sediment.</title>
        <authorList>
            <person name="Jung J."/>
            <person name="Choi S."/>
            <person name="Chun J."/>
            <person name="Park W."/>
        </authorList>
    </citation>
    <scope>NUCLEOTIDE SEQUENCE [LARGE SCALE GENOMIC DNA]</scope>
    <source>
        <strain evidence="13 14">B11</strain>
    </source>
</reference>
<evidence type="ECO:0000259" key="11">
    <source>
        <dbReference type="Pfam" id="PF02558"/>
    </source>
</evidence>
<evidence type="ECO:0000313" key="13">
    <source>
        <dbReference type="EMBL" id="EJI86008.1"/>
    </source>
</evidence>
<dbReference type="FunFam" id="1.10.1040.10:FF:000017">
    <property type="entry name" value="2-dehydropantoate 2-reductase"/>
    <property type="match status" value="1"/>
</dbReference>
<dbReference type="InterPro" id="IPR013752">
    <property type="entry name" value="KPA_reductase"/>
</dbReference>
<keyword evidence="5 10" id="KW-0566">Pantothenate biosynthesis</keyword>
<keyword evidence="6 10" id="KW-0521">NADP</keyword>
<dbReference type="GO" id="GO:0015940">
    <property type="term" value="P:pantothenate biosynthetic process"/>
    <property type="evidence" value="ECO:0007669"/>
    <property type="project" value="UniProtKB-UniPathway"/>
</dbReference>
<dbReference type="InterPro" id="IPR013328">
    <property type="entry name" value="6PGD_dom2"/>
</dbReference>
<sequence>MALLPSAQPRCQIVGRGAIGLLAASRLQLAGWQVNLWLRQAANLDCIFVPAEGEPRSLHFPAAEAPLTLLLVPVKAYAVQNCLRQLAPVLAADAQLIVSHNGMPDLGWLQQQLAPGQGLWFLSTSHAALRSADGVQHSGLGQSVLAPLNAKAQQATTSVVAMLDTALGPVTLTDDIRPALWRKLAVNAAINPLTAIHQCRNGALAAADYQPLLAAIVNEVCLVAGAEGISLLPAPTLALVQQVIANTAHNYSSMQQDVNAGRQTEIAAITGYIVSRAARHGLAVPENLALWQALRHTA</sequence>
<gene>
    <name evidence="13" type="ORF">AEST_10900</name>
</gene>
<dbReference type="InterPro" id="IPR003710">
    <property type="entry name" value="ApbA"/>
</dbReference>
<evidence type="ECO:0000256" key="7">
    <source>
        <dbReference type="ARBA" id="ARBA00023002"/>
    </source>
</evidence>
<evidence type="ECO:0000256" key="2">
    <source>
        <dbReference type="ARBA" id="ARBA00007870"/>
    </source>
</evidence>
<comment type="pathway">
    <text evidence="1 10">Cofactor biosynthesis; (R)-pantothenate biosynthesis; (R)-pantoate from 3-methyl-2-oxobutanoate: step 2/2.</text>
</comment>
<feature type="domain" description="Ketopantoate reductase N-terminal" evidence="11">
    <location>
        <begin position="13"/>
        <end position="148"/>
    </location>
</feature>
<protein>
    <recommendedName>
        <fullName evidence="4 10">2-dehydropantoate 2-reductase</fullName>
        <ecNumber evidence="3 10">1.1.1.169</ecNumber>
    </recommendedName>
    <alternativeName>
        <fullName evidence="8 10">Ketopantoate reductase</fullName>
    </alternativeName>
</protein>
<evidence type="ECO:0000256" key="8">
    <source>
        <dbReference type="ARBA" id="ARBA00032024"/>
    </source>
</evidence>
<dbReference type="InterPro" id="IPR008927">
    <property type="entry name" value="6-PGluconate_DH-like_C_sf"/>
</dbReference>
<dbReference type="Pfam" id="PF08546">
    <property type="entry name" value="ApbA_C"/>
    <property type="match status" value="1"/>
</dbReference>
<name>J1Q4G0_9ALTE</name>
<dbReference type="GO" id="GO:0005737">
    <property type="term" value="C:cytoplasm"/>
    <property type="evidence" value="ECO:0007669"/>
    <property type="project" value="TreeGrafter"/>
</dbReference>
<feature type="domain" description="Ketopantoate reductase C-terminal" evidence="12">
    <location>
        <begin position="175"/>
        <end position="296"/>
    </location>
</feature>
<dbReference type="GO" id="GO:0008677">
    <property type="term" value="F:2-dehydropantoate 2-reductase activity"/>
    <property type="evidence" value="ECO:0007669"/>
    <property type="project" value="UniProtKB-EC"/>
</dbReference>
<evidence type="ECO:0000256" key="1">
    <source>
        <dbReference type="ARBA" id="ARBA00004994"/>
    </source>
</evidence>
<dbReference type="EMBL" id="ALAB01000010">
    <property type="protein sequence ID" value="EJI86008.1"/>
    <property type="molecule type" value="Genomic_DNA"/>
</dbReference>
<dbReference type="SUPFAM" id="SSF48179">
    <property type="entry name" value="6-phosphogluconate dehydrogenase C-terminal domain-like"/>
    <property type="match status" value="1"/>
</dbReference>
<dbReference type="NCBIfam" id="TIGR00745">
    <property type="entry name" value="apbA_panE"/>
    <property type="match status" value="1"/>
</dbReference>
<dbReference type="PATRIC" id="fig|1197174.4.peg.1062"/>
<organism evidence="13 14">
    <name type="scientific">Alishewanella aestuarii B11</name>
    <dbReference type="NCBI Taxonomy" id="1197174"/>
    <lineage>
        <taxon>Bacteria</taxon>
        <taxon>Pseudomonadati</taxon>
        <taxon>Pseudomonadota</taxon>
        <taxon>Gammaproteobacteria</taxon>
        <taxon>Alteromonadales</taxon>
        <taxon>Alteromonadaceae</taxon>
        <taxon>Alishewanella</taxon>
    </lineage>
</organism>
<dbReference type="AlphaFoldDB" id="J1Q4G0"/>
<dbReference type="Gene3D" id="1.10.1040.10">
    <property type="entry name" value="N-(1-d-carboxylethyl)-l-norvaline Dehydrogenase, domain 2"/>
    <property type="match status" value="1"/>
</dbReference>
<evidence type="ECO:0000313" key="14">
    <source>
        <dbReference type="Proteomes" id="UP000012043"/>
    </source>
</evidence>
<comment type="caution">
    <text evidence="13">The sequence shown here is derived from an EMBL/GenBank/DDBJ whole genome shotgun (WGS) entry which is preliminary data.</text>
</comment>
<dbReference type="Proteomes" id="UP000012043">
    <property type="component" value="Unassembled WGS sequence"/>
</dbReference>
<comment type="catalytic activity">
    <reaction evidence="9 10">
        <text>(R)-pantoate + NADP(+) = 2-dehydropantoate + NADPH + H(+)</text>
        <dbReference type="Rhea" id="RHEA:16233"/>
        <dbReference type="ChEBI" id="CHEBI:11561"/>
        <dbReference type="ChEBI" id="CHEBI:15378"/>
        <dbReference type="ChEBI" id="CHEBI:15980"/>
        <dbReference type="ChEBI" id="CHEBI:57783"/>
        <dbReference type="ChEBI" id="CHEBI:58349"/>
        <dbReference type="EC" id="1.1.1.169"/>
    </reaction>
</comment>
<dbReference type="EC" id="1.1.1.169" evidence="3 10"/>
<evidence type="ECO:0000256" key="5">
    <source>
        <dbReference type="ARBA" id="ARBA00022655"/>
    </source>
</evidence>